<sequence length="329" mass="39131">MEKNIDILSKTEENSNILSAAEKDDSLSETEDIKYLFKKLVKKYHNTDLELIECETKEKQKIRGATGSKVIQKVDLLIKYYPELEDDLKSLDKFIICKKHYNQIIRNDNFIDKLQKNLKFLNLMNDNYKKITNQLKESEQQRLFYINLVKELETKNNQLIVENNQLKEIINFNLNNQQICIKYIKEIAQKERKNLYNDLISLIDNQERFNFATESCRFRVQIRKINFVNPNNNDFQSFNGEWTLSEEIKKFSELAQLKRIEFIQKILIEKNLTKTWHPIPIITEEANFQKSENALTKKEILAIINSLIPYLNDLDRLKFKNLSNLSHNN</sequence>
<dbReference type="AlphaFoldDB" id="A0A9N9EL37"/>
<keyword evidence="1" id="KW-0175">Coiled coil</keyword>
<gene>
    <name evidence="2" type="ORF">RFULGI_LOCUS9420</name>
</gene>
<reference evidence="2" key="1">
    <citation type="submission" date="2021-06" db="EMBL/GenBank/DDBJ databases">
        <authorList>
            <person name="Kallberg Y."/>
            <person name="Tangrot J."/>
            <person name="Rosling A."/>
        </authorList>
    </citation>
    <scope>NUCLEOTIDE SEQUENCE</scope>
    <source>
        <strain evidence="2">IN212</strain>
    </source>
</reference>
<proteinExistence type="predicted"/>
<name>A0A9N9EL37_9GLOM</name>
<accession>A0A9N9EL37</accession>
<organism evidence="2 3">
    <name type="scientific">Racocetra fulgida</name>
    <dbReference type="NCBI Taxonomy" id="60492"/>
    <lineage>
        <taxon>Eukaryota</taxon>
        <taxon>Fungi</taxon>
        <taxon>Fungi incertae sedis</taxon>
        <taxon>Mucoromycota</taxon>
        <taxon>Glomeromycotina</taxon>
        <taxon>Glomeromycetes</taxon>
        <taxon>Diversisporales</taxon>
        <taxon>Gigasporaceae</taxon>
        <taxon>Racocetra</taxon>
    </lineage>
</organism>
<evidence type="ECO:0000313" key="3">
    <source>
        <dbReference type="Proteomes" id="UP000789396"/>
    </source>
</evidence>
<feature type="coiled-coil region" evidence="1">
    <location>
        <begin position="111"/>
        <end position="169"/>
    </location>
</feature>
<evidence type="ECO:0000313" key="2">
    <source>
        <dbReference type="EMBL" id="CAG8676064.1"/>
    </source>
</evidence>
<protein>
    <submittedName>
        <fullName evidence="2">10156_t:CDS:1</fullName>
    </submittedName>
</protein>
<dbReference type="EMBL" id="CAJVPZ010016815">
    <property type="protein sequence ID" value="CAG8676064.1"/>
    <property type="molecule type" value="Genomic_DNA"/>
</dbReference>
<keyword evidence="3" id="KW-1185">Reference proteome</keyword>
<feature type="non-terminal residue" evidence="2">
    <location>
        <position position="329"/>
    </location>
</feature>
<comment type="caution">
    <text evidence="2">The sequence shown here is derived from an EMBL/GenBank/DDBJ whole genome shotgun (WGS) entry which is preliminary data.</text>
</comment>
<dbReference type="Proteomes" id="UP000789396">
    <property type="component" value="Unassembled WGS sequence"/>
</dbReference>
<evidence type="ECO:0000256" key="1">
    <source>
        <dbReference type="SAM" id="Coils"/>
    </source>
</evidence>